<dbReference type="EMBL" id="AP026708">
    <property type="protein sequence ID" value="BDQ33936.1"/>
    <property type="molecule type" value="Genomic_DNA"/>
</dbReference>
<sequence length="166" mass="19233">MTSLQLFTGLFRRFRAKVLGSPVRVVGQCRMCGSCCADILILYKGKWLRRKRDCEAMVRELPGYSRFECVGRNPDGFLTFTCRSLGEDKFCTSYEERPSLCRNYPSKSLYYQGGWLRPDCGYSFRAETFRQAIRRLLTGRDDFSKVLEEQLRKGGDKEPSKKDTES</sequence>
<gene>
    <name evidence="1" type="ORF">JCM14722_14780</name>
</gene>
<dbReference type="InterPro" id="IPR005358">
    <property type="entry name" value="Puta_zinc/iron-chelating_dom"/>
</dbReference>
<evidence type="ECO:0008006" key="3">
    <source>
        <dbReference type="Google" id="ProtNLM"/>
    </source>
</evidence>
<organism evidence="1 2">
    <name type="scientific">Pseudodesulfovibrio portus</name>
    <dbReference type="NCBI Taxonomy" id="231439"/>
    <lineage>
        <taxon>Bacteria</taxon>
        <taxon>Pseudomonadati</taxon>
        <taxon>Thermodesulfobacteriota</taxon>
        <taxon>Desulfovibrionia</taxon>
        <taxon>Desulfovibrionales</taxon>
        <taxon>Desulfovibrionaceae</taxon>
    </lineage>
</organism>
<evidence type="ECO:0000313" key="2">
    <source>
        <dbReference type="Proteomes" id="UP001061361"/>
    </source>
</evidence>
<accession>A0ABM8ARJ5</accession>
<evidence type="ECO:0000313" key="1">
    <source>
        <dbReference type="EMBL" id="BDQ33936.1"/>
    </source>
</evidence>
<keyword evidence="2" id="KW-1185">Reference proteome</keyword>
<proteinExistence type="predicted"/>
<dbReference type="Proteomes" id="UP001061361">
    <property type="component" value="Chromosome"/>
</dbReference>
<protein>
    <recommendedName>
        <fullName evidence="3">YkgJ family cysteine cluster protein</fullName>
    </recommendedName>
</protein>
<name>A0ABM8ARJ5_9BACT</name>
<dbReference type="RefSeq" id="WP_264983986.1">
    <property type="nucleotide sequence ID" value="NZ_AP026708.1"/>
</dbReference>
<reference evidence="1" key="1">
    <citation type="submission" date="2022-08" db="EMBL/GenBank/DDBJ databases">
        <title>Genome Sequence of the sulphate-reducing bacterium, Pseudodesulfovibrio portus JCM14722.</title>
        <authorList>
            <person name="Kondo R."/>
            <person name="Kataoka T."/>
        </authorList>
    </citation>
    <scope>NUCLEOTIDE SEQUENCE</scope>
    <source>
        <strain evidence="1">JCM 14722</strain>
    </source>
</reference>
<dbReference type="Pfam" id="PF03692">
    <property type="entry name" value="CxxCxxCC"/>
    <property type="match status" value="1"/>
</dbReference>